<evidence type="ECO:0000313" key="2">
    <source>
        <dbReference type="EMBL" id="GLQ17297.1"/>
    </source>
</evidence>
<proteinExistence type="predicted"/>
<name>A0ABQ5URK4_9HYPH</name>
<feature type="transmembrane region" description="Helical" evidence="1">
    <location>
        <begin position="34"/>
        <end position="53"/>
    </location>
</feature>
<sequence length="66" mass="7521">MHELIRFLNVHIVELLFMTAAGLLAYGIARFASAGWQFALLFSIAPCIVFLMHEKRILADLSRLLF</sequence>
<keyword evidence="3" id="KW-1185">Reference proteome</keyword>
<gene>
    <name evidence="2" type="ORF">GCM10007879_15460</name>
</gene>
<dbReference type="RefSeq" id="WP_284363322.1">
    <property type="nucleotide sequence ID" value="NZ_BSNI01000002.1"/>
</dbReference>
<feature type="transmembrane region" description="Helical" evidence="1">
    <location>
        <begin position="7"/>
        <end position="28"/>
    </location>
</feature>
<organism evidence="2 3">
    <name type="scientific">Maritalea porphyrae</name>
    <dbReference type="NCBI Taxonomy" id="880732"/>
    <lineage>
        <taxon>Bacteria</taxon>
        <taxon>Pseudomonadati</taxon>
        <taxon>Pseudomonadota</taxon>
        <taxon>Alphaproteobacteria</taxon>
        <taxon>Hyphomicrobiales</taxon>
        <taxon>Devosiaceae</taxon>
        <taxon>Maritalea</taxon>
    </lineage>
</organism>
<evidence type="ECO:0000313" key="3">
    <source>
        <dbReference type="Proteomes" id="UP001161405"/>
    </source>
</evidence>
<protein>
    <submittedName>
        <fullName evidence="2">Uncharacterized protein</fullName>
    </submittedName>
</protein>
<reference evidence="2" key="2">
    <citation type="submission" date="2023-01" db="EMBL/GenBank/DDBJ databases">
        <title>Draft genome sequence of Maritalea porphyrae strain NBRC 107169.</title>
        <authorList>
            <person name="Sun Q."/>
            <person name="Mori K."/>
        </authorList>
    </citation>
    <scope>NUCLEOTIDE SEQUENCE</scope>
    <source>
        <strain evidence="2">NBRC 107169</strain>
    </source>
</reference>
<dbReference type="EMBL" id="BSNI01000002">
    <property type="protein sequence ID" value="GLQ17297.1"/>
    <property type="molecule type" value="Genomic_DNA"/>
</dbReference>
<dbReference type="Proteomes" id="UP001161405">
    <property type="component" value="Unassembled WGS sequence"/>
</dbReference>
<keyword evidence="1" id="KW-0812">Transmembrane</keyword>
<comment type="caution">
    <text evidence="2">The sequence shown here is derived from an EMBL/GenBank/DDBJ whole genome shotgun (WGS) entry which is preliminary data.</text>
</comment>
<keyword evidence="1" id="KW-0472">Membrane</keyword>
<keyword evidence="1" id="KW-1133">Transmembrane helix</keyword>
<accession>A0ABQ5URK4</accession>
<reference evidence="2" key="1">
    <citation type="journal article" date="2014" name="Int. J. Syst. Evol. Microbiol.">
        <title>Complete genome of a new Firmicutes species belonging to the dominant human colonic microbiota ('Ruminococcus bicirculans') reveals two chromosomes and a selective capacity to utilize plant glucans.</title>
        <authorList>
            <consortium name="NISC Comparative Sequencing Program"/>
            <person name="Wegmann U."/>
            <person name="Louis P."/>
            <person name="Goesmann A."/>
            <person name="Henrissat B."/>
            <person name="Duncan S.H."/>
            <person name="Flint H.J."/>
        </authorList>
    </citation>
    <scope>NUCLEOTIDE SEQUENCE</scope>
    <source>
        <strain evidence="2">NBRC 107169</strain>
    </source>
</reference>
<evidence type="ECO:0000256" key="1">
    <source>
        <dbReference type="SAM" id="Phobius"/>
    </source>
</evidence>